<evidence type="ECO:0000256" key="1">
    <source>
        <dbReference type="SAM" id="MobiDB-lite"/>
    </source>
</evidence>
<keyword evidence="3" id="KW-1185">Reference proteome</keyword>
<sequence>MSQVSAAEENMSPLTLEIHCNRQTVPYNEDLPTELLLEIFGLAVLSNSESTNTVGSGSPQVSAPRSPGRHRVDQEPDALACPASPSCGPSHPVHQALLLSQICSSWRQIIIGSPKLWTVGLVDVLRDDKRRFFMECVAPNRLNTLLMPSGGLPVSVSLTRETKAGGTKHVASTASPTSIVAASRWKYFKVNQYTFGDFRAIKIVAAPSAAVDTSDSLRHLSHTDRRLRARRERFSRVIEDRLSRRTRAMEDRLMREDVEQMPFAQLTHLDLEEQDPSTCLLILRQSTNLVFATLTTNDWDGMADTWNESTFFDDDEDADDDNIALPFLEALQVQFIGGRHPVACVSPFFNPLTLPSLHTLDLTLRENVVWDPLDFSAFQMRSPEHRSNLPDGLLHLLTRSIHSPSTRSSCHVTHPDQL</sequence>
<evidence type="ECO:0008006" key="4">
    <source>
        <dbReference type="Google" id="ProtNLM"/>
    </source>
</evidence>
<reference evidence="2" key="1">
    <citation type="submission" date="2020-05" db="EMBL/GenBank/DDBJ databases">
        <title>Mycena genomes resolve the evolution of fungal bioluminescence.</title>
        <authorList>
            <person name="Tsai I.J."/>
        </authorList>
    </citation>
    <scope>NUCLEOTIDE SEQUENCE</scope>
    <source>
        <strain evidence="2">CCC161011</strain>
    </source>
</reference>
<organism evidence="2 3">
    <name type="scientific">Mycena venus</name>
    <dbReference type="NCBI Taxonomy" id="2733690"/>
    <lineage>
        <taxon>Eukaryota</taxon>
        <taxon>Fungi</taxon>
        <taxon>Dikarya</taxon>
        <taxon>Basidiomycota</taxon>
        <taxon>Agaricomycotina</taxon>
        <taxon>Agaricomycetes</taxon>
        <taxon>Agaricomycetidae</taxon>
        <taxon>Agaricales</taxon>
        <taxon>Marasmiineae</taxon>
        <taxon>Mycenaceae</taxon>
        <taxon>Mycena</taxon>
    </lineage>
</organism>
<dbReference type="EMBL" id="JACAZI010000006">
    <property type="protein sequence ID" value="KAF7357768.1"/>
    <property type="molecule type" value="Genomic_DNA"/>
</dbReference>
<evidence type="ECO:0000313" key="2">
    <source>
        <dbReference type="EMBL" id="KAF7357768.1"/>
    </source>
</evidence>
<dbReference type="AlphaFoldDB" id="A0A8H6YB42"/>
<protein>
    <recommendedName>
        <fullName evidence="4">F-box domain-containing protein</fullName>
    </recommendedName>
</protein>
<comment type="caution">
    <text evidence="2">The sequence shown here is derived from an EMBL/GenBank/DDBJ whole genome shotgun (WGS) entry which is preliminary data.</text>
</comment>
<feature type="region of interest" description="Disordered" evidence="1">
    <location>
        <begin position="50"/>
        <end position="76"/>
    </location>
</feature>
<accession>A0A8H6YB42</accession>
<feature type="compositionally biased region" description="Polar residues" evidence="1">
    <location>
        <begin position="50"/>
        <end position="63"/>
    </location>
</feature>
<proteinExistence type="predicted"/>
<gene>
    <name evidence="2" type="ORF">MVEN_00822800</name>
</gene>
<dbReference type="Proteomes" id="UP000620124">
    <property type="component" value="Unassembled WGS sequence"/>
</dbReference>
<name>A0A8H6YB42_9AGAR</name>
<evidence type="ECO:0000313" key="3">
    <source>
        <dbReference type="Proteomes" id="UP000620124"/>
    </source>
</evidence>